<evidence type="ECO:0000256" key="7">
    <source>
        <dbReference type="SAM" id="Phobius"/>
    </source>
</evidence>
<evidence type="ECO:0000256" key="1">
    <source>
        <dbReference type="ARBA" id="ARBA00004651"/>
    </source>
</evidence>
<dbReference type="PATRIC" id="fig|1703774.3.peg.1232"/>
<feature type="transmembrane region" description="Helical" evidence="7">
    <location>
        <begin position="326"/>
        <end position="349"/>
    </location>
</feature>
<reference evidence="9 10" key="1">
    <citation type="journal article" date="2015" name="Microbiome">
        <title>Genomic resolution of linkages in carbon, nitrogen, and sulfur cycling among widespread estuary sediment bacteria.</title>
        <authorList>
            <person name="Baker B.J."/>
            <person name="Lazar C.S."/>
            <person name="Teske A.P."/>
            <person name="Dick G.J."/>
        </authorList>
    </citation>
    <scope>NUCLEOTIDE SEQUENCE [LARGE SCALE GENOMIC DNA]</scope>
    <source>
        <strain evidence="9">SM23_40</strain>
    </source>
</reference>
<dbReference type="SUPFAM" id="SSF103473">
    <property type="entry name" value="MFS general substrate transporter"/>
    <property type="match status" value="1"/>
</dbReference>
<keyword evidence="2" id="KW-0813">Transport</keyword>
<dbReference type="PROSITE" id="PS50850">
    <property type="entry name" value="MFS"/>
    <property type="match status" value="1"/>
</dbReference>
<dbReference type="InterPro" id="IPR036259">
    <property type="entry name" value="MFS_trans_sf"/>
</dbReference>
<evidence type="ECO:0000313" key="9">
    <source>
        <dbReference type="EMBL" id="KPK70172.1"/>
    </source>
</evidence>
<evidence type="ECO:0000256" key="6">
    <source>
        <dbReference type="ARBA" id="ARBA00023136"/>
    </source>
</evidence>
<feature type="domain" description="Major facilitator superfamily (MFS) profile" evidence="8">
    <location>
        <begin position="22"/>
        <end position="415"/>
    </location>
</feature>
<evidence type="ECO:0000259" key="8">
    <source>
        <dbReference type="PROSITE" id="PS50850"/>
    </source>
</evidence>
<dbReference type="AlphaFoldDB" id="A0A0S8GEA6"/>
<dbReference type="Proteomes" id="UP000051717">
    <property type="component" value="Unassembled WGS sequence"/>
</dbReference>
<evidence type="ECO:0000256" key="4">
    <source>
        <dbReference type="ARBA" id="ARBA00022692"/>
    </source>
</evidence>
<evidence type="ECO:0000313" key="10">
    <source>
        <dbReference type="Proteomes" id="UP000051717"/>
    </source>
</evidence>
<evidence type="ECO:0000256" key="2">
    <source>
        <dbReference type="ARBA" id="ARBA00022448"/>
    </source>
</evidence>
<accession>A0A0S8GEA6</accession>
<feature type="transmembrane region" description="Helical" evidence="7">
    <location>
        <begin position="61"/>
        <end position="81"/>
    </location>
</feature>
<dbReference type="Pfam" id="PF05977">
    <property type="entry name" value="MFS_3"/>
    <property type="match status" value="1"/>
</dbReference>
<feature type="transmembrane region" description="Helical" evidence="7">
    <location>
        <begin position="299"/>
        <end position="320"/>
    </location>
</feature>
<evidence type="ECO:0000256" key="3">
    <source>
        <dbReference type="ARBA" id="ARBA00022475"/>
    </source>
</evidence>
<comment type="subcellular location">
    <subcellularLocation>
        <location evidence="1">Cell membrane</location>
        <topology evidence="1">Multi-pass membrane protein</topology>
    </subcellularLocation>
</comment>
<dbReference type="EMBL" id="LJUI01000020">
    <property type="protein sequence ID" value="KPK70172.1"/>
    <property type="molecule type" value="Genomic_DNA"/>
</dbReference>
<feature type="transmembrane region" description="Helical" evidence="7">
    <location>
        <begin position="119"/>
        <end position="137"/>
    </location>
</feature>
<dbReference type="PANTHER" id="PTHR23513">
    <property type="entry name" value="INTEGRAL MEMBRANE EFFLUX PROTEIN-RELATED"/>
    <property type="match status" value="1"/>
</dbReference>
<comment type="caution">
    <text evidence="9">The sequence shown here is derived from an EMBL/GenBank/DDBJ whole genome shotgun (WGS) entry which is preliminary data.</text>
</comment>
<dbReference type="InterPro" id="IPR010290">
    <property type="entry name" value="TM_effector"/>
</dbReference>
<feature type="transmembrane region" description="Helical" evidence="7">
    <location>
        <begin position="230"/>
        <end position="252"/>
    </location>
</feature>
<proteinExistence type="predicted"/>
<feature type="transmembrane region" description="Helical" evidence="7">
    <location>
        <begin position="361"/>
        <end position="381"/>
    </location>
</feature>
<gene>
    <name evidence="9" type="ORF">AMJ82_03755</name>
</gene>
<name>A0A0S8GEA6_UNCT6</name>
<evidence type="ECO:0000256" key="5">
    <source>
        <dbReference type="ARBA" id="ARBA00022989"/>
    </source>
</evidence>
<feature type="transmembrane region" description="Helical" evidence="7">
    <location>
        <begin position="387"/>
        <end position="409"/>
    </location>
</feature>
<dbReference type="PANTHER" id="PTHR23513:SF11">
    <property type="entry name" value="STAPHYLOFERRIN A TRANSPORTER"/>
    <property type="match status" value="1"/>
</dbReference>
<feature type="transmembrane region" description="Helical" evidence="7">
    <location>
        <begin position="272"/>
        <end position="292"/>
    </location>
</feature>
<dbReference type="InterPro" id="IPR020846">
    <property type="entry name" value="MFS_dom"/>
</dbReference>
<keyword evidence="4 7" id="KW-0812">Transmembrane</keyword>
<feature type="transmembrane region" description="Helical" evidence="7">
    <location>
        <begin position="189"/>
        <end position="209"/>
    </location>
</feature>
<dbReference type="CDD" id="cd06173">
    <property type="entry name" value="MFS_MefA_like"/>
    <property type="match status" value="1"/>
</dbReference>
<feature type="transmembrane region" description="Helical" evidence="7">
    <location>
        <begin position="30"/>
        <end position="49"/>
    </location>
</feature>
<dbReference type="GO" id="GO:0022857">
    <property type="term" value="F:transmembrane transporter activity"/>
    <property type="evidence" value="ECO:0007669"/>
    <property type="project" value="InterPro"/>
</dbReference>
<dbReference type="GO" id="GO:0005886">
    <property type="term" value="C:plasma membrane"/>
    <property type="evidence" value="ECO:0007669"/>
    <property type="project" value="UniProtKB-SubCell"/>
</dbReference>
<dbReference type="Gene3D" id="1.20.1250.20">
    <property type="entry name" value="MFS general substrate transporter like domains"/>
    <property type="match status" value="1"/>
</dbReference>
<organism evidence="9 10">
    <name type="scientific">candidate division TA06 bacterium SM23_40</name>
    <dbReference type="NCBI Taxonomy" id="1703774"/>
    <lineage>
        <taxon>Bacteria</taxon>
        <taxon>Bacteria division TA06</taxon>
    </lineage>
</organism>
<sequence length="447" mass="48093">MSRGTGASRRHEPSGLTNIFRSLRYRNYRLFFFGQSVSLIGTWMQRIALPWLVYRHTGSPFLLGVVGFAGQTPTFLLAPLAGLLTDRLNRHRILIATQVLAMIQASTLAVLFFLGAIQVWHIILLGVFLGMINAFDMPARQAFVIEMVENRKDLGNAIALNSSMVNSARLIGPSLAGVLIAATNEGTCFLLNSVSYIFVIVSLLMMKVASRRVESRKTQVLKGLKEGFSYAFGFVPVRSVILLLALVSLTGMPYLVLMPVFAREILHGGSHTFGFLIGASGIGALTGALYLASRKDVLLVGRIIPLSAAIFGSGLIAFSLSRFFPLSLALMFVTGLGMITQMASSNTVLQTIVDDDKRGRVMSFYAMAFFGTAPLGSLLAGGLAERIGASATLIVGGIACLAGAAVFATRLPRLREVARPAYVRLGIIQEVSSGIQTATELSVPPER</sequence>
<keyword evidence="6 7" id="KW-0472">Membrane</keyword>
<protein>
    <submittedName>
        <fullName evidence="9">MFS transporter</fullName>
    </submittedName>
</protein>
<keyword evidence="3" id="KW-1003">Cell membrane</keyword>
<keyword evidence="5 7" id="KW-1133">Transmembrane helix</keyword>